<dbReference type="Proteomes" id="UP001157502">
    <property type="component" value="Chromosome 16"/>
</dbReference>
<accession>A0ACC2G7P2</accession>
<gene>
    <name evidence="1" type="ORF">DPEC_G00196550</name>
</gene>
<sequence>MLLFCGFLNFFFLKVFIGMCLDLDPVFICNVTDNSSRRTSRASLISSSTRLRLLYTVWPPGVLPLRLKRVSWQRIWTPPLYFSASFFILYVHINLFPK</sequence>
<dbReference type="EMBL" id="CM055743">
    <property type="protein sequence ID" value="KAJ7999644.1"/>
    <property type="molecule type" value="Genomic_DNA"/>
</dbReference>
<keyword evidence="2" id="KW-1185">Reference proteome</keyword>
<name>A0ACC2G7P2_DALPE</name>
<comment type="caution">
    <text evidence="1">The sequence shown here is derived from an EMBL/GenBank/DDBJ whole genome shotgun (WGS) entry which is preliminary data.</text>
</comment>
<proteinExistence type="predicted"/>
<protein>
    <submittedName>
        <fullName evidence="1">Uncharacterized protein</fullName>
    </submittedName>
</protein>
<organism evidence="1 2">
    <name type="scientific">Dallia pectoralis</name>
    <name type="common">Alaska blackfish</name>
    <dbReference type="NCBI Taxonomy" id="75939"/>
    <lineage>
        <taxon>Eukaryota</taxon>
        <taxon>Metazoa</taxon>
        <taxon>Chordata</taxon>
        <taxon>Craniata</taxon>
        <taxon>Vertebrata</taxon>
        <taxon>Euteleostomi</taxon>
        <taxon>Actinopterygii</taxon>
        <taxon>Neopterygii</taxon>
        <taxon>Teleostei</taxon>
        <taxon>Protacanthopterygii</taxon>
        <taxon>Esociformes</taxon>
        <taxon>Umbridae</taxon>
        <taxon>Dallia</taxon>
    </lineage>
</organism>
<evidence type="ECO:0000313" key="2">
    <source>
        <dbReference type="Proteomes" id="UP001157502"/>
    </source>
</evidence>
<evidence type="ECO:0000313" key="1">
    <source>
        <dbReference type="EMBL" id="KAJ7999644.1"/>
    </source>
</evidence>
<reference evidence="1" key="1">
    <citation type="submission" date="2021-05" db="EMBL/GenBank/DDBJ databases">
        <authorList>
            <person name="Pan Q."/>
            <person name="Jouanno E."/>
            <person name="Zahm M."/>
            <person name="Klopp C."/>
            <person name="Cabau C."/>
            <person name="Louis A."/>
            <person name="Berthelot C."/>
            <person name="Parey E."/>
            <person name="Roest Crollius H."/>
            <person name="Montfort J."/>
            <person name="Robinson-Rechavi M."/>
            <person name="Bouchez O."/>
            <person name="Lampietro C."/>
            <person name="Lopez Roques C."/>
            <person name="Donnadieu C."/>
            <person name="Postlethwait J."/>
            <person name="Bobe J."/>
            <person name="Dillon D."/>
            <person name="Chandos A."/>
            <person name="von Hippel F."/>
            <person name="Guiguen Y."/>
        </authorList>
    </citation>
    <scope>NUCLEOTIDE SEQUENCE</scope>
    <source>
        <strain evidence="1">YG-Jan2019</strain>
    </source>
</reference>